<accession>F9CWP9</accession>
<evidence type="ECO:0000313" key="1">
    <source>
        <dbReference type="EMBL" id="EGP93701.1"/>
    </source>
</evidence>
<proteinExistence type="predicted"/>
<name>F9CWP9_9ARCH</name>
<comment type="caution">
    <text evidence="1">The sequence shown here is derived from an EMBL/GenBank/DDBJ whole genome shotgun (WGS) entry which is preliminary data.</text>
</comment>
<protein>
    <submittedName>
        <fullName evidence="1">Uncharacterized protein</fullName>
    </submittedName>
</protein>
<dbReference type="AlphaFoldDB" id="F9CWP9"/>
<gene>
    <name evidence="1" type="ORF">MY1_0940</name>
</gene>
<organism evidence="1 2">
    <name type="scientific">Nitrosarchaeum koreense MY1</name>
    <dbReference type="NCBI Taxonomy" id="1001994"/>
    <lineage>
        <taxon>Archaea</taxon>
        <taxon>Nitrososphaerota</taxon>
        <taxon>Nitrososphaeria</taxon>
        <taxon>Nitrosopumilales</taxon>
        <taxon>Nitrosopumilaceae</taxon>
        <taxon>Nitrosarchaeum</taxon>
    </lineage>
</organism>
<reference evidence="1 2" key="1">
    <citation type="journal article" date="2011" name="J. Bacteriol.">
        <title>Genome Sequence of an Ammonia-Oxidizing Soil Archaeon, "Candidatus Nitrosoarchaeum koreensis" MY1.</title>
        <authorList>
            <person name="Kim B.K."/>
            <person name="Jung M.Y."/>
            <person name="Yu D.S."/>
            <person name="Park S.J."/>
            <person name="Oh T.K."/>
            <person name="Rhee S.K."/>
            <person name="Kim J.F."/>
        </authorList>
    </citation>
    <scope>NUCLEOTIDE SEQUENCE [LARGE SCALE GENOMIC DNA]</scope>
    <source>
        <strain evidence="1 2">MY1</strain>
    </source>
</reference>
<keyword evidence="2" id="KW-1185">Reference proteome</keyword>
<dbReference type="STRING" id="1001994.MY1_0940"/>
<dbReference type="EMBL" id="AFPU01000001">
    <property type="protein sequence ID" value="EGP93701.1"/>
    <property type="molecule type" value="Genomic_DNA"/>
</dbReference>
<sequence length="39" mass="4768">MEKSKNHTRHYWIRHKDGYLFCGICKKKQDSTSRKISKK</sequence>
<dbReference type="Proteomes" id="UP000004440">
    <property type="component" value="Unassembled WGS sequence"/>
</dbReference>
<evidence type="ECO:0000313" key="2">
    <source>
        <dbReference type="Proteomes" id="UP000004440"/>
    </source>
</evidence>